<reference evidence="2" key="1">
    <citation type="submission" date="2016-11" db="UniProtKB">
        <authorList>
            <consortium name="WormBaseParasite"/>
        </authorList>
    </citation>
    <scope>IDENTIFICATION</scope>
</reference>
<evidence type="ECO:0000313" key="2">
    <source>
        <dbReference type="WBParaSite" id="MhA1_Contig1733.frz3.gene4"/>
    </source>
</evidence>
<protein>
    <submittedName>
        <fullName evidence="2">Uncharacterized protein</fullName>
    </submittedName>
</protein>
<dbReference type="Proteomes" id="UP000095281">
    <property type="component" value="Unplaced"/>
</dbReference>
<name>A0A1I8BB66_MELHA</name>
<proteinExistence type="predicted"/>
<sequence length="298" mass="35706">MDENNSKNILKIIIEITDSFKTIFIVPNKEYKTPYNNKGKINKKYYLVEKAKNIRDGIKEINILEDFDNIYREGIVICGRKLNKRIYETLMIIKSLFHNKLFIEPKEVEEDIQEIKLIKFEWLLDFKNQNNNFIKICIKFKNKGNYLINITFDIINTKLLQFYFKINNESVNCISNEIIEENNLIKLKEKIFIFYNILIENNEELDFNNFNESNNIDIILLNITEIEPLFNDGIYEFYMENNGNIKQKKNNIIKYLNKRELNKINKNKILPFIKSEMNVLIDGNYYKMNKNGKVEKLN</sequence>
<keyword evidence="1" id="KW-1185">Reference proteome</keyword>
<dbReference type="WBParaSite" id="MhA1_Contig1733.frz3.gene4">
    <property type="protein sequence ID" value="MhA1_Contig1733.frz3.gene4"/>
    <property type="gene ID" value="MhA1_Contig1733.frz3.gene4"/>
</dbReference>
<evidence type="ECO:0000313" key="1">
    <source>
        <dbReference type="Proteomes" id="UP000095281"/>
    </source>
</evidence>
<dbReference type="AlphaFoldDB" id="A0A1I8BB66"/>
<accession>A0A1I8BB66</accession>
<organism evidence="1 2">
    <name type="scientific">Meloidogyne hapla</name>
    <name type="common">Root-knot nematode worm</name>
    <dbReference type="NCBI Taxonomy" id="6305"/>
    <lineage>
        <taxon>Eukaryota</taxon>
        <taxon>Metazoa</taxon>
        <taxon>Ecdysozoa</taxon>
        <taxon>Nematoda</taxon>
        <taxon>Chromadorea</taxon>
        <taxon>Rhabditida</taxon>
        <taxon>Tylenchina</taxon>
        <taxon>Tylenchomorpha</taxon>
        <taxon>Tylenchoidea</taxon>
        <taxon>Meloidogynidae</taxon>
        <taxon>Meloidogyninae</taxon>
        <taxon>Meloidogyne</taxon>
    </lineage>
</organism>